<dbReference type="InterPro" id="IPR027417">
    <property type="entry name" value="P-loop_NTPase"/>
</dbReference>
<dbReference type="InterPro" id="IPR036640">
    <property type="entry name" value="ABC1_TM_sf"/>
</dbReference>
<feature type="transmembrane region" description="Helical" evidence="7">
    <location>
        <begin position="157"/>
        <end position="181"/>
    </location>
</feature>
<protein>
    <submittedName>
        <fullName evidence="10">ABC transporter ATP-binding protein</fullName>
    </submittedName>
</protein>
<comment type="subcellular location">
    <subcellularLocation>
        <location evidence="1">Cell membrane</location>
        <topology evidence="1">Multi-pass membrane protein</topology>
    </subcellularLocation>
</comment>
<evidence type="ECO:0000256" key="6">
    <source>
        <dbReference type="ARBA" id="ARBA00023136"/>
    </source>
</evidence>
<reference evidence="10 11" key="1">
    <citation type="submission" date="2020-08" db="EMBL/GenBank/DDBJ databases">
        <title>Genome public.</title>
        <authorList>
            <person name="Liu C."/>
            <person name="Sun Q."/>
        </authorList>
    </citation>
    <scope>NUCLEOTIDE SEQUENCE [LARGE SCALE GENOMIC DNA]</scope>
    <source>
        <strain evidence="10 11">BX0805</strain>
    </source>
</reference>
<feature type="transmembrane region" description="Helical" evidence="7">
    <location>
        <begin position="242"/>
        <end position="259"/>
    </location>
</feature>
<dbReference type="PROSITE" id="PS00211">
    <property type="entry name" value="ABC_TRANSPORTER_1"/>
    <property type="match status" value="1"/>
</dbReference>
<evidence type="ECO:0000256" key="7">
    <source>
        <dbReference type="SAM" id="Phobius"/>
    </source>
</evidence>
<keyword evidence="4 10" id="KW-0067">ATP-binding</keyword>
<dbReference type="InterPro" id="IPR039421">
    <property type="entry name" value="Type_1_exporter"/>
</dbReference>
<dbReference type="CDD" id="cd18548">
    <property type="entry name" value="ABC_6TM_Tm287_like"/>
    <property type="match status" value="1"/>
</dbReference>
<dbReference type="InterPro" id="IPR003439">
    <property type="entry name" value="ABC_transporter-like_ATP-bd"/>
</dbReference>
<dbReference type="RefSeq" id="WP_147619015.1">
    <property type="nucleotide sequence ID" value="NZ_JACOQH010000007.1"/>
</dbReference>
<evidence type="ECO:0000259" key="8">
    <source>
        <dbReference type="PROSITE" id="PS50893"/>
    </source>
</evidence>
<feature type="transmembrane region" description="Helical" evidence="7">
    <location>
        <begin position="52"/>
        <end position="77"/>
    </location>
</feature>
<feature type="domain" description="ABC transmembrane type-1" evidence="9">
    <location>
        <begin position="20"/>
        <end position="298"/>
    </location>
</feature>
<proteinExistence type="predicted"/>
<dbReference type="PROSITE" id="PS50929">
    <property type="entry name" value="ABC_TM1F"/>
    <property type="match status" value="1"/>
</dbReference>
<dbReference type="Pfam" id="PF00005">
    <property type="entry name" value="ABC_tran"/>
    <property type="match status" value="1"/>
</dbReference>
<evidence type="ECO:0000256" key="4">
    <source>
        <dbReference type="ARBA" id="ARBA00022840"/>
    </source>
</evidence>
<sequence>MKKVLAYLKGYKKECICAPLFKMLEATFELFVPLVMAAVIDTGIGNGDKGYVIRMCLILITLGIIGLVCSITAQYFAAKAAVGFSTGLRHALFSHIQSLSFTEMDTVGTSTLITRMTSDVNQAQNGVNMFLRLFLRSPFIVFGAMVMAFTIDWKAAMIFVVTIPVLAVVVFGIMAISMPLYKRVQEKLDAVLGITRENLTGARVIRAFNKEHSEIENFRERNEGLTAAQLFVGKISALMNPVTYIIINVATVVLIYTGAVRVDTGVITQGEVVALVNYMSQILVELIKLANLIVTLTKAGACMNRIAGVLDMESTMEFPEHAAGSMEGELAVEFKNVGLSYAGAGAESLCDIDFSVKKGQTIGVIGGTGSGKTSLVHLIPRFYDATRGSVLVDGKDVKTYTKEEIRDKVGIVMQKAVLFKGTIRENLRWGKRDATEAEMWEALTISQSKEFVEKKDGGLDAEIEQGGRNLSGGQKQRLTIARALMKKPEILILDDSASALDFATDAALRKAIREMKERPTVFIVTQRASSILYADEIVVLDDGAIAGIGTHEELLKNCEVYQEIYYSQFEKEEKRDA</sequence>
<dbReference type="InterPro" id="IPR017871">
    <property type="entry name" value="ABC_transporter-like_CS"/>
</dbReference>
<evidence type="ECO:0000256" key="2">
    <source>
        <dbReference type="ARBA" id="ARBA00022692"/>
    </source>
</evidence>
<dbReference type="SUPFAM" id="SSF52540">
    <property type="entry name" value="P-loop containing nucleoside triphosphate hydrolases"/>
    <property type="match status" value="1"/>
</dbReference>
<dbReference type="SUPFAM" id="SSF90123">
    <property type="entry name" value="ABC transporter transmembrane region"/>
    <property type="match status" value="1"/>
</dbReference>
<organism evidence="10 11">
    <name type="scientific">Roseburia yibonii</name>
    <dbReference type="NCBI Taxonomy" id="2763063"/>
    <lineage>
        <taxon>Bacteria</taxon>
        <taxon>Bacillati</taxon>
        <taxon>Bacillota</taxon>
        <taxon>Clostridia</taxon>
        <taxon>Lachnospirales</taxon>
        <taxon>Lachnospiraceae</taxon>
        <taxon>Roseburia</taxon>
    </lineage>
</organism>
<dbReference type="Gene3D" id="1.20.1560.10">
    <property type="entry name" value="ABC transporter type 1, transmembrane domain"/>
    <property type="match status" value="1"/>
</dbReference>
<evidence type="ECO:0000256" key="1">
    <source>
        <dbReference type="ARBA" id="ARBA00004651"/>
    </source>
</evidence>
<keyword evidence="2 7" id="KW-0812">Transmembrane</keyword>
<dbReference type="InterPro" id="IPR003593">
    <property type="entry name" value="AAA+_ATPase"/>
</dbReference>
<dbReference type="PANTHER" id="PTHR43394:SF1">
    <property type="entry name" value="ATP-BINDING CASSETTE SUB-FAMILY B MEMBER 10, MITOCHONDRIAL"/>
    <property type="match status" value="1"/>
</dbReference>
<dbReference type="InterPro" id="IPR011527">
    <property type="entry name" value="ABC1_TM_dom"/>
</dbReference>
<evidence type="ECO:0000259" key="9">
    <source>
        <dbReference type="PROSITE" id="PS50929"/>
    </source>
</evidence>
<dbReference type="SMART" id="SM00382">
    <property type="entry name" value="AAA"/>
    <property type="match status" value="1"/>
</dbReference>
<comment type="caution">
    <text evidence="10">The sequence shown here is derived from an EMBL/GenBank/DDBJ whole genome shotgun (WGS) entry which is preliminary data.</text>
</comment>
<keyword evidence="6 7" id="KW-0472">Membrane</keyword>
<accession>A0ABR7IBJ8</accession>
<gene>
    <name evidence="10" type="ORF">H8Z76_09930</name>
</gene>
<dbReference type="PROSITE" id="PS50893">
    <property type="entry name" value="ABC_TRANSPORTER_2"/>
    <property type="match status" value="1"/>
</dbReference>
<dbReference type="PANTHER" id="PTHR43394">
    <property type="entry name" value="ATP-DEPENDENT PERMEASE MDL1, MITOCHONDRIAL"/>
    <property type="match status" value="1"/>
</dbReference>
<feature type="transmembrane region" description="Helical" evidence="7">
    <location>
        <begin position="20"/>
        <end position="40"/>
    </location>
</feature>
<dbReference type="Pfam" id="PF00664">
    <property type="entry name" value="ABC_membrane"/>
    <property type="match status" value="1"/>
</dbReference>
<dbReference type="Proteomes" id="UP000621540">
    <property type="component" value="Unassembled WGS sequence"/>
</dbReference>
<name>A0ABR7IBJ8_9FIRM</name>
<evidence type="ECO:0000256" key="3">
    <source>
        <dbReference type="ARBA" id="ARBA00022741"/>
    </source>
</evidence>
<keyword evidence="5 7" id="KW-1133">Transmembrane helix</keyword>
<dbReference type="EMBL" id="JACOQH010000007">
    <property type="protein sequence ID" value="MBC5754321.1"/>
    <property type="molecule type" value="Genomic_DNA"/>
</dbReference>
<dbReference type="GO" id="GO:0005524">
    <property type="term" value="F:ATP binding"/>
    <property type="evidence" value="ECO:0007669"/>
    <property type="project" value="UniProtKB-KW"/>
</dbReference>
<keyword evidence="3" id="KW-0547">Nucleotide-binding</keyword>
<keyword evidence="11" id="KW-1185">Reference proteome</keyword>
<feature type="transmembrane region" description="Helical" evidence="7">
    <location>
        <begin position="133"/>
        <end position="151"/>
    </location>
</feature>
<evidence type="ECO:0000313" key="10">
    <source>
        <dbReference type="EMBL" id="MBC5754321.1"/>
    </source>
</evidence>
<feature type="domain" description="ABC transporter" evidence="8">
    <location>
        <begin position="332"/>
        <end position="567"/>
    </location>
</feature>
<evidence type="ECO:0000313" key="11">
    <source>
        <dbReference type="Proteomes" id="UP000621540"/>
    </source>
</evidence>
<evidence type="ECO:0000256" key="5">
    <source>
        <dbReference type="ARBA" id="ARBA00022989"/>
    </source>
</evidence>
<dbReference type="Gene3D" id="3.40.50.300">
    <property type="entry name" value="P-loop containing nucleotide triphosphate hydrolases"/>
    <property type="match status" value="1"/>
</dbReference>